<dbReference type="PANTHER" id="PTHR46590:SF1">
    <property type="entry name" value="PHOSPHATIDYLINOSITOL TRANSFER PROTEIN CSR1"/>
    <property type="match status" value="1"/>
</dbReference>
<dbReference type="Pfam" id="PF00650">
    <property type="entry name" value="CRAL_TRIO"/>
    <property type="match status" value="1"/>
</dbReference>
<dbReference type="AlphaFoldDB" id="A0AAD4JZV6"/>
<accession>A0AAD4JZV6</accession>
<reference evidence="2" key="1">
    <citation type="journal article" date="2021" name="Mol. Ecol. Resour.">
        <title>Phylogenomic analyses of the genus Drosophila reveals genomic signals of climate adaptation.</title>
        <authorList>
            <person name="Li F."/>
            <person name="Rane R.V."/>
            <person name="Luria V."/>
            <person name="Xiong Z."/>
            <person name="Chen J."/>
            <person name="Li Z."/>
            <person name="Catullo R.A."/>
            <person name="Griffin P.C."/>
            <person name="Schiffer M."/>
            <person name="Pearce S."/>
            <person name="Lee S.F."/>
            <person name="McElroy K."/>
            <person name="Stocker A."/>
            <person name="Shirriffs J."/>
            <person name="Cockerell F."/>
            <person name="Coppin C."/>
            <person name="Sgro C.M."/>
            <person name="Karger A."/>
            <person name="Cain J.W."/>
            <person name="Weber J.A."/>
            <person name="Santpere G."/>
            <person name="Kirschner M.W."/>
            <person name="Hoffmann A.A."/>
            <person name="Oakeshott J.G."/>
            <person name="Zhang G."/>
        </authorList>
    </citation>
    <scope>NUCLEOTIDE SEQUENCE</scope>
    <source>
        <strain evidence="2">BGI-SZ-2011g</strain>
    </source>
</reference>
<dbReference type="Proteomes" id="UP001200034">
    <property type="component" value="Unassembled WGS sequence"/>
</dbReference>
<comment type="caution">
    <text evidence="2">The sequence shown here is derived from an EMBL/GenBank/DDBJ whole genome shotgun (WGS) entry which is preliminary data.</text>
</comment>
<dbReference type="PROSITE" id="PS50191">
    <property type="entry name" value="CRAL_TRIO"/>
    <property type="match status" value="1"/>
</dbReference>
<dbReference type="SUPFAM" id="SSF46938">
    <property type="entry name" value="CRAL/TRIO N-terminal domain"/>
    <property type="match status" value="1"/>
</dbReference>
<dbReference type="Gene3D" id="3.40.525.10">
    <property type="entry name" value="CRAL-TRIO lipid binding domain"/>
    <property type="match status" value="1"/>
</dbReference>
<evidence type="ECO:0000259" key="1">
    <source>
        <dbReference type="PROSITE" id="PS50191"/>
    </source>
</evidence>
<proteinExistence type="predicted"/>
<dbReference type="CDD" id="cd00170">
    <property type="entry name" value="SEC14"/>
    <property type="match status" value="1"/>
</dbReference>
<protein>
    <recommendedName>
        <fullName evidence="1">CRAL-TRIO domain-containing protein</fullName>
    </recommendedName>
</protein>
<organism evidence="2 3">
    <name type="scientific">Drosophila rubida</name>
    <dbReference type="NCBI Taxonomy" id="30044"/>
    <lineage>
        <taxon>Eukaryota</taxon>
        <taxon>Metazoa</taxon>
        <taxon>Ecdysozoa</taxon>
        <taxon>Arthropoda</taxon>
        <taxon>Hexapoda</taxon>
        <taxon>Insecta</taxon>
        <taxon>Pterygota</taxon>
        <taxon>Neoptera</taxon>
        <taxon>Endopterygota</taxon>
        <taxon>Diptera</taxon>
        <taxon>Brachycera</taxon>
        <taxon>Muscomorpha</taxon>
        <taxon>Ephydroidea</taxon>
        <taxon>Drosophilidae</taxon>
        <taxon>Drosophila</taxon>
    </lineage>
</organism>
<gene>
    <name evidence="2" type="ORF">KR093_005856</name>
</gene>
<name>A0AAD4JZV6_9MUSC</name>
<keyword evidence="3" id="KW-1185">Reference proteome</keyword>
<dbReference type="PANTHER" id="PTHR46590">
    <property type="entry name" value="PHOSPHATIDYLINOSITOL TRANSFER PROTEIN CSR1-RELATED"/>
    <property type="match status" value="1"/>
</dbReference>
<dbReference type="SMART" id="SM00516">
    <property type="entry name" value="SEC14"/>
    <property type="match status" value="1"/>
</dbReference>
<dbReference type="EMBL" id="JAJJHW010002585">
    <property type="protein sequence ID" value="KAH8370990.1"/>
    <property type="molecule type" value="Genomic_DNA"/>
</dbReference>
<dbReference type="InterPro" id="IPR001251">
    <property type="entry name" value="CRAL-TRIO_dom"/>
</dbReference>
<dbReference type="SUPFAM" id="SSF52087">
    <property type="entry name" value="CRAL/TRIO domain"/>
    <property type="match status" value="1"/>
</dbReference>
<feature type="domain" description="CRAL-TRIO" evidence="1">
    <location>
        <begin position="72"/>
        <end position="222"/>
    </location>
</feature>
<dbReference type="InterPro" id="IPR036273">
    <property type="entry name" value="CRAL/TRIO_N_dom_sf"/>
</dbReference>
<evidence type="ECO:0000313" key="3">
    <source>
        <dbReference type="Proteomes" id="UP001200034"/>
    </source>
</evidence>
<dbReference type="InterPro" id="IPR036865">
    <property type="entry name" value="CRAL-TRIO_dom_sf"/>
</dbReference>
<sequence length="222" mass="25705">MSEEELAPINEQDFKDLKERMKLIVEADPTQYHNDFSLRRFLRAFKTTDAAFQALLKTNKWRDSYGVAKLKDADWSNLKNKARVLRHRDCVGRPVIYIPSKNHNTARDIDELTRFIVCNLEEACAKCFEEVTDRLCIVFDLAEFSTSCMDYQLVQNLIWLLGKHYPERLGVCLIINAPGIFSTIWPGIRVLLDDNTSKKVKFVNNEADLCQYLIPDILPTDV</sequence>
<evidence type="ECO:0000313" key="2">
    <source>
        <dbReference type="EMBL" id="KAH8370990.1"/>
    </source>
</evidence>
<dbReference type="InterPro" id="IPR052432">
    <property type="entry name" value="PITP/CRAL-TRIO"/>
</dbReference>